<proteinExistence type="inferred from homology"/>
<dbReference type="Pfam" id="PF05577">
    <property type="entry name" value="Peptidase_S28"/>
    <property type="match status" value="1"/>
</dbReference>
<keyword evidence="9" id="KW-1015">Disulfide bond</keyword>
<evidence type="ECO:0000256" key="13">
    <source>
        <dbReference type="ARBA" id="ARBA00059701"/>
    </source>
</evidence>
<evidence type="ECO:0000256" key="1">
    <source>
        <dbReference type="ARBA" id="ARBA00004371"/>
    </source>
</evidence>
<dbReference type="InterPro" id="IPR008758">
    <property type="entry name" value="Peptidase_S28"/>
</dbReference>
<evidence type="ECO:0000256" key="11">
    <source>
        <dbReference type="ARBA" id="ARBA00023228"/>
    </source>
</evidence>
<dbReference type="Gene3D" id="1.20.120.980">
    <property type="entry name" value="Serine carboxypeptidase S28, SKS domain"/>
    <property type="match status" value="1"/>
</dbReference>
<dbReference type="GO" id="GO:0006508">
    <property type="term" value="P:proteolysis"/>
    <property type="evidence" value="ECO:0007669"/>
    <property type="project" value="UniProtKB-KW"/>
</dbReference>
<dbReference type="SUPFAM" id="SSF53474">
    <property type="entry name" value="alpha/beta-Hydrolases"/>
    <property type="match status" value="1"/>
</dbReference>
<keyword evidence="7" id="KW-0378">Hydrolase</keyword>
<evidence type="ECO:0000256" key="7">
    <source>
        <dbReference type="ARBA" id="ARBA00022801"/>
    </source>
</evidence>
<comment type="subunit">
    <text evidence="3">Homodimer.</text>
</comment>
<evidence type="ECO:0000256" key="8">
    <source>
        <dbReference type="ARBA" id="ARBA00023145"/>
    </source>
</evidence>
<dbReference type="GO" id="GO:0004185">
    <property type="term" value="F:serine-type carboxypeptidase activity"/>
    <property type="evidence" value="ECO:0007669"/>
    <property type="project" value="UniProtKB-EC"/>
</dbReference>
<comment type="function">
    <text evidence="13">Cleaves C-terminal amino acids linked to proline in peptides such as angiotensin II, III and des-Arg9-bradykinin. This cleavage occurs at acidic pH, but enzymatic activity is retained with some substrates at neutral pH.</text>
</comment>
<dbReference type="FunFam" id="1.20.120.980:FF:000002">
    <property type="entry name" value="lysosomal Pro-X carboxypeptidase"/>
    <property type="match status" value="1"/>
</dbReference>
<keyword evidence="5" id="KW-0645">Protease</keyword>
<keyword evidence="10" id="KW-0325">Glycoprotein</keyword>
<evidence type="ECO:0000256" key="6">
    <source>
        <dbReference type="ARBA" id="ARBA00022729"/>
    </source>
</evidence>
<comment type="similarity">
    <text evidence="2">Belongs to the peptidase S28 family.</text>
</comment>
<dbReference type="OrthoDB" id="2130629at2759"/>
<keyword evidence="6" id="KW-0732">Signal</keyword>
<keyword evidence="19" id="KW-1185">Reference proteome</keyword>
<name>A0A9N9TXJ1_PHYSR</name>
<dbReference type="EC" id="3.4.16.2" evidence="14"/>
<gene>
    <name evidence="18" type="ORF">PHYEVI_LOCUS8771</name>
</gene>
<dbReference type="EMBL" id="OU900098">
    <property type="protein sequence ID" value="CAG9862457.1"/>
    <property type="molecule type" value="Genomic_DNA"/>
</dbReference>
<evidence type="ECO:0000256" key="5">
    <source>
        <dbReference type="ARBA" id="ARBA00022670"/>
    </source>
</evidence>
<evidence type="ECO:0000256" key="4">
    <source>
        <dbReference type="ARBA" id="ARBA00022645"/>
    </source>
</evidence>
<evidence type="ECO:0000256" key="15">
    <source>
        <dbReference type="ARBA" id="ARBA00073691"/>
    </source>
</evidence>
<comment type="subcellular location">
    <subcellularLocation>
        <location evidence="1">Lysosome</location>
    </subcellularLocation>
</comment>
<dbReference type="GO" id="GO:0008239">
    <property type="term" value="F:dipeptidyl-peptidase activity"/>
    <property type="evidence" value="ECO:0007669"/>
    <property type="project" value="TreeGrafter"/>
</dbReference>
<evidence type="ECO:0000256" key="3">
    <source>
        <dbReference type="ARBA" id="ARBA00011738"/>
    </source>
</evidence>
<reference evidence="18" key="1">
    <citation type="submission" date="2022-01" db="EMBL/GenBank/DDBJ databases">
        <authorList>
            <person name="King R."/>
        </authorList>
    </citation>
    <scope>NUCLEOTIDE SEQUENCE</scope>
</reference>
<organism evidence="18 19">
    <name type="scientific">Phyllotreta striolata</name>
    <name type="common">Striped flea beetle</name>
    <name type="synonym">Crioceris striolata</name>
    <dbReference type="NCBI Taxonomy" id="444603"/>
    <lineage>
        <taxon>Eukaryota</taxon>
        <taxon>Metazoa</taxon>
        <taxon>Ecdysozoa</taxon>
        <taxon>Arthropoda</taxon>
        <taxon>Hexapoda</taxon>
        <taxon>Insecta</taxon>
        <taxon>Pterygota</taxon>
        <taxon>Neoptera</taxon>
        <taxon>Endopterygota</taxon>
        <taxon>Coleoptera</taxon>
        <taxon>Polyphaga</taxon>
        <taxon>Cucujiformia</taxon>
        <taxon>Chrysomeloidea</taxon>
        <taxon>Chrysomelidae</taxon>
        <taxon>Galerucinae</taxon>
        <taxon>Alticini</taxon>
        <taxon>Phyllotreta</taxon>
    </lineage>
</organism>
<evidence type="ECO:0000256" key="10">
    <source>
        <dbReference type="ARBA" id="ARBA00023180"/>
    </source>
</evidence>
<keyword evidence="8" id="KW-0865">Zymogen</keyword>
<dbReference type="PANTHER" id="PTHR11010:SF38">
    <property type="entry name" value="LYSOSOMAL PRO-X CARBOXYPEPTIDASE"/>
    <property type="match status" value="1"/>
</dbReference>
<dbReference type="AlphaFoldDB" id="A0A9N9TXJ1"/>
<evidence type="ECO:0000313" key="19">
    <source>
        <dbReference type="Proteomes" id="UP001153712"/>
    </source>
</evidence>
<evidence type="ECO:0000313" key="18">
    <source>
        <dbReference type="EMBL" id="CAG9862457.1"/>
    </source>
</evidence>
<evidence type="ECO:0000256" key="14">
    <source>
        <dbReference type="ARBA" id="ARBA00066456"/>
    </source>
</evidence>
<evidence type="ECO:0000256" key="2">
    <source>
        <dbReference type="ARBA" id="ARBA00011079"/>
    </source>
</evidence>
<dbReference type="PANTHER" id="PTHR11010">
    <property type="entry name" value="PROTEASE S28 PRO-X CARBOXYPEPTIDASE-RELATED"/>
    <property type="match status" value="1"/>
</dbReference>
<dbReference type="GO" id="GO:0005764">
    <property type="term" value="C:lysosome"/>
    <property type="evidence" value="ECO:0007669"/>
    <property type="project" value="UniProtKB-SubCell"/>
</dbReference>
<keyword evidence="11" id="KW-0458">Lysosome</keyword>
<dbReference type="InterPro" id="IPR042269">
    <property type="entry name" value="Ser_carbopepase_S28_SKS"/>
</dbReference>
<accession>A0A9N9TXJ1</accession>
<dbReference type="Proteomes" id="UP001153712">
    <property type="component" value="Chromosome 5"/>
</dbReference>
<dbReference type="InterPro" id="IPR029058">
    <property type="entry name" value="AB_hydrolase_fold"/>
</dbReference>
<evidence type="ECO:0000256" key="16">
    <source>
        <dbReference type="ARBA" id="ARBA00076475"/>
    </source>
</evidence>
<keyword evidence="4" id="KW-0121">Carboxypeptidase</keyword>
<evidence type="ECO:0000256" key="9">
    <source>
        <dbReference type="ARBA" id="ARBA00023157"/>
    </source>
</evidence>
<comment type="catalytic activity">
    <reaction evidence="12">
        <text>Cleavage of a -Pro-|-Xaa bond to release a C-terminal amino acid.</text>
        <dbReference type="EC" id="3.4.16.2"/>
    </reaction>
</comment>
<evidence type="ECO:0000256" key="17">
    <source>
        <dbReference type="ARBA" id="ARBA00076608"/>
    </source>
</evidence>
<protein>
    <recommendedName>
        <fullName evidence="15">Lysosomal Pro-X carboxypeptidase</fullName>
        <ecNumber evidence="14">3.4.16.2</ecNumber>
    </recommendedName>
    <alternativeName>
        <fullName evidence="17">Proline carboxypeptidase</fullName>
    </alternativeName>
    <alternativeName>
        <fullName evidence="16">Prolylcarboxypeptidase</fullName>
    </alternativeName>
</protein>
<evidence type="ECO:0000256" key="12">
    <source>
        <dbReference type="ARBA" id="ARBA00052013"/>
    </source>
</evidence>
<dbReference type="Gene3D" id="3.40.50.1820">
    <property type="entry name" value="alpha/beta hydrolase"/>
    <property type="match status" value="1"/>
</dbReference>
<sequence length="507" mass="58194">MPQHSQSLKLFAAACYVSIVNYISKMDFSFNSHKIQQLILLMILLAQKWKGAISYDVKYSLETRRLEVPVDHFSYLDRQLTFNIRYLISAKYHVKDGPVFVYTGGVGDIMKIAQNTGFLFDIAPAFNALIVFIEHRYYGQSLPFGNNSFASPEHMRYLTTKQALSDYVWVVNSLRKEFFESSVSRDFLPIIAFGGSYGGMLSAWLRIKYPNVVIGAISSSAPIFYFQGLSDCSGFYEKVTYVFEKIGHDQCIKTIKLGWDVIINLTKTKLGMDFISSTWRLCSRLRSLEDVEMLLDWLKNIYINMVLSNYHYPSDLFTPLPAFPVKIFCDKLTTGYFNDTKGLIEQFSEALQIYTNYTGTTVCNNINYTMDKYDEIAFNYQLCTELIMPKCSTTEDMFITKPWDYEKYSLDCLKKYGVKNFQPDAQLIEYGGKYLKAYSNIVFTTGNLDPYSCCGVSSNLSNTIYHYNMPDSPHLVDLRNSDIADNNYISTTRASIINAIKQFLNMV</sequence>